<evidence type="ECO:0000256" key="6">
    <source>
        <dbReference type="ARBA" id="ARBA00023049"/>
    </source>
</evidence>
<reference evidence="10 11" key="1">
    <citation type="submission" date="2020-08" db="EMBL/GenBank/DDBJ databases">
        <title>Genomic Encyclopedia of Type Strains, Phase IV (KMG-IV): sequencing the most valuable type-strain genomes for metagenomic binning, comparative biology and taxonomic classification.</title>
        <authorList>
            <person name="Goeker M."/>
        </authorList>
    </citation>
    <scope>NUCLEOTIDE SEQUENCE [LARGE SCALE GENOMIC DNA]</scope>
    <source>
        <strain evidence="10 11">DSM 103733</strain>
    </source>
</reference>
<proteinExistence type="inferred from homology"/>
<evidence type="ECO:0000256" key="3">
    <source>
        <dbReference type="ARBA" id="ARBA00022670"/>
    </source>
</evidence>
<comment type="similarity">
    <text evidence="2 7">Belongs to the peptidase M14 family.</text>
</comment>
<dbReference type="PANTHER" id="PTHR11705">
    <property type="entry name" value="PROTEASE FAMILY M14 CARBOXYPEPTIDASE A,B"/>
    <property type="match status" value="1"/>
</dbReference>
<evidence type="ECO:0000256" key="4">
    <source>
        <dbReference type="ARBA" id="ARBA00022801"/>
    </source>
</evidence>
<dbReference type="EMBL" id="JACHEK010000003">
    <property type="protein sequence ID" value="MBB6143641.1"/>
    <property type="molecule type" value="Genomic_DNA"/>
</dbReference>
<evidence type="ECO:0000259" key="9">
    <source>
        <dbReference type="PROSITE" id="PS52035"/>
    </source>
</evidence>
<dbReference type="PROSITE" id="PS52035">
    <property type="entry name" value="PEPTIDASE_M14"/>
    <property type="match status" value="1"/>
</dbReference>
<dbReference type="RefSeq" id="WP_231581186.1">
    <property type="nucleotide sequence ID" value="NZ_JACHEK010000003.1"/>
</dbReference>
<dbReference type="Gene3D" id="3.40.50.880">
    <property type="match status" value="1"/>
</dbReference>
<feature type="signal peptide" evidence="8">
    <location>
        <begin position="1"/>
        <end position="21"/>
    </location>
</feature>
<keyword evidence="3" id="KW-0645">Protease</keyword>
<dbReference type="InterPro" id="IPR000834">
    <property type="entry name" value="Peptidase_M14"/>
</dbReference>
<dbReference type="InterPro" id="IPR029062">
    <property type="entry name" value="Class_I_gatase-like"/>
</dbReference>
<dbReference type="GO" id="GO:0008270">
    <property type="term" value="F:zinc ion binding"/>
    <property type="evidence" value="ECO:0007669"/>
    <property type="project" value="InterPro"/>
</dbReference>
<sequence>MKTPGLIATLALLLASPALHAAPAKTAPSPEQVFGFKPGTDRKLADWKQLTSYYQTLAAQSDRVKYQELGKTNEGRPFVALTISAPENLAHLAEYQEINRRLSDPRSTTPDQAKALIAKGKTILLITFNIHSTEIASSQTAAEFAWRMATENTPETQAILKNVILLLVPSLNPDGEQLVVDWYKKYLGTPYEGSNPPVLWAHYTGHDDNRDWVGFTQPETRHTVKLINEWHPQILYDLHQMGADGPRIYMPPWVDPIDPNVDPLLVSSMNALGTNMAKDVSSAGKTGVLIHGVYDFWSPLRDYISYHNGLRILTESASANIASPIDVTFDQLGRGIGYDAKTAAWNFPNPWMGGTWRLGDIVEYQLLALSSIARRAAVDREQFLTDFYTVGSNAVHPTSGPYAYVIPPDQRDPVVTARLINLLRTAAVEVQQATNSFDADGATYPAGSYIVRLDQPFRSFAKTVLEIQHYPDLREYPGGPPQRPYDVTAQTLPLLFGVKVAEIAHKFDASTKAVESDDPAAGHLSAEANASGYIIDDSTNSSLYALFSLLQSGVHAYRLTGSGYTPGTIYIPQQAGLQPKLEQAAKQFSIDIKTAANPVTGNALAVTLPRIGLYQSWVPSMDEGWTRFLFDQNNIPYKRLVDDEIRKGSLHERFDVIVLPDNSPSAILTGGSGRGEGGGNHVPNPPLPPEYKGGLGDSGAAALKAFVEDGGTIVTLNKASGVYAHKDSPDVSNVLDGVANREFYVPGSILEVSVDTSNPIGFGSTPTVPVFFETSPSFKVSGDAKSVASYTSDKPLLSGWILGGKYLNGTSAIAEEPMGKGRIILFGFRPQYRALSEVTYKLFFNSLLYASSTPAPVESGGQSH</sequence>
<name>A0A841JXC6_9BACT</name>
<comment type="cofactor">
    <cofactor evidence="1">
        <name>Zn(2+)</name>
        <dbReference type="ChEBI" id="CHEBI:29105"/>
    </cofactor>
</comment>
<dbReference type="AlphaFoldDB" id="A0A841JXC6"/>
<dbReference type="Gene3D" id="3.40.630.10">
    <property type="entry name" value="Zn peptidases"/>
    <property type="match status" value="1"/>
</dbReference>
<evidence type="ECO:0000256" key="1">
    <source>
        <dbReference type="ARBA" id="ARBA00001947"/>
    </source>
</evidence>
<dbReference type="GO" id="GO:0005615">
    <property type="term" value="C:extracellular space"/>
    <property type="evidence" value="ECO:0007669"/>
    <property type="project" value="TreeGrafter"/>
</dbReference>
<evidence type="ECO:0000256" key="8">
    <source>
        <dbReference type="SAM" id="SignalP"/>
    </source>
</evidence>
<dbReference type="CDD" id="cd06240">
    <property type="entry name" value="M14-like"/>
    <property type="match status" value="1"/>
</dbReference>
<evidence type="ECO:0000256" key="5">
    <source>
        <dbReference type="ARBA" id="ARBA00022833"/>
    </source>
</evidence>
<feature type="chain" id="PRO_5032302289" description="Peptidase M14 domain-containing protein" evidence="8">
    <location>
        <begin position="22"/>
        <end position="864"/>
    </location>
</feature>
<evidence type="ECO:0000256" key="7">
    <source>
        <dbReference type="PROSITE-ProRule" id="PRU01379"/>
    </source>
</evidence>
<dbReference type="SUPFAM" id="SSF52317">
    <property type="entry name" value="Class I glutamine amidotransferase-like"/>
    <property type="match status" value="1"/>
</dbReference>
<dbReference type="Proteomes" id="UP000538666">
    <property type="component" value="Unassembled WGS sequence"/>
</dbReference>
<dbReference type="PANTHER" id="PTHR11705:SF143">
    <property type="entry name" value="SLL0236 PROTEIN"/>
    <property type="match status" value="1"/>
</dbReference>
<keyword evidence="4" id="KW-0378">Hydrolase</keyword>
<keyword evidence="6" id="KW-0482">Metalloprotease</keyword>
<keyword evidence="5" id="KW-0862">Zinc</keyword>
<comment type="caution">
    <text evidence="7">Lacks conserved residue(s) required for the propagation of feature annotation.</text>
</comment>
<comment type="caution">
    <text evidence="10">The sequence shown here is derived from an EMBL/GenBank/DDBJ whole genome shotgun (WGS) entry which is preliminary data.</text>
</comment>
<protein>
    <recommendedName>
        <fullName evidence="9">Peptidase M14 domain-containing protein</fullName>
    </recommendedName>
</protein>
<dbReference type="SUPFAM" id="SSF53187">
    <property type="entry name" value="Zn-dependent exopeptidases"/>
    <property type="match status" value="1"/>
</dbReference>
<evidence type="ECO:0000256" key="2">
    <source>
        <dbReference type="ARBA" id="ARBA00005988"/>
    </source>
</evidence>
<keyword evidence="8" id="KW-0732">Signal</keyword>
<dbReference type="GO" id="GO:0004181">
    <property type="term" value="F:metallocarboxypeptidase activity"/>
    <property type="evidence" value="ECO:0007669"/>
    <property type="project" value="InterPro"/>
</dbReference>
<keyword evidence="11" id="KW-1185">Reference proteome</keyword>
<organism evidence="10 11">
    <name type="scientific">Silvibacterium bohemicum</name>
    <dbReference type="NCBI Taxonomy" id="1577686"/>
    <lineage>
        <taxon>Bacteria</taxon>
        <taxon>Pseudomonadati</taxon>
        <taxon>Acidobacteriota</taxon>
        <taxon>Terriglobia</taxon>
        <taxon>Terriglobales</taxon>
        <taxon>Acidobacteriaceae</taxon>
        <taxon>Silvibacterium</taxon>
    </lineage>
</organism>
<dbReference type="GO" id="GO:0006508">
    <property type="term" value="P:proteolysis"/>
    <property type="evidence" value="ECO:0007669"/>
    <property type="project" value="UniProtKB-KW"/>
</dbReference>
<feature type="domain" description="Peptidase M14" evidence="9">
    <location>
        <begin position="43"/>
        <end position="390"/>
    </location>
</feature>
<gene>
    <name evidence="10" type="ORF">HNQ77_001590</name>
</gene>
<dbReference type="Pfam" id="PF00246">
    <property type="entry name" value="Peptidase_M14"/>
    <property type="match status" value="1"/>
</dbReference>
<accession>A0A841JXC6</accession>
<evidence type="ECO:0000313" key="10">
    <source>
        <dbReference type="EMBL" id="MBB6143641.1"/>
    </source>
</evidence>
<evidence type="ECO:0000313" key="11">
    <source>
        <dbReference type="Proteomes" id="UP000538666"/>
    </source>
</evidence>